<evidence type="ECO:0000256" key="3">
    <source>
        <dbReference type="ARBA" id="ARBA00022553"/>
    </source>
</evidence>
<dbReference type="CDD" id="cd00130">
    <property type="entry name" value="PAS"/>
    <property type="match status" value="1"/>
</dbReference>
<dbReference type="SUPFAM" id="SSF55874">
    <property type="entry name" value="ATPase domain of HSP90 chaperone/DNA topoisomerase II/histidine kinase"/>
    <property type="match status" value="1"/>
</dbReference>
<dbReference type="SMART" id="SM00387">
    <property type="entry name" value="HATPase_c"/>
    <property type="match status" value="1"/>
</dbReference>
<dbReference type="Gene3D" id="3.30.450.40">
    <property type="match status" value="1"/>
</dbReference>
<name>A0A6M4IMJ5_9BACT</name>
<dbReference type="InterPro" id="IPR035965">
    <property type="entry name" value="PAS-like_dom_sf"/>
</dbReference>
<evidence type="ECO:0000313" key="6">
    <source>
        <dbReference type="Proteomes" id="UP000500938"/>
    </source>
</evidence>
<dbReference type="EC" id="2.7.13.3" evidence="2"/>
<dbReference type="SUPFAM" id="SSF47384">
    <property type="entry name" value="Homodimeric domain of signal transducing histidine kinase"/>
    <property type="match status" value="1"/>
</dbReference>
<dbReference type="KEGG" id="ggr:HKW67_03440"/>
<evidence type="ECO:0000313" key="5">
    <source>
        <dbReference type="EMBL" id="QJR34636.1"/>
    </source>
</evidence>
<dbReference type="PROSITE" id="PS50109">
    <property type="entry name" value="HIS_KIN"/>
    <property type="match status" value="1"/>
</dbReference>
<keyword evidence="6" id="KW-1185">Reference proteome</keyword>
<dbReference type="CDD" id="cd00082">
    <property type="entry name" value="HisKA"/>
    <property type="match status" value="1"/>
</dbReference>
<sequence length="569" mass="61913">MPEFFDVLHDPARLRLLRDASRPRAYPESAYDSLTRVAAQALDVPVVLVSLVDDKGQFFQGATGLLGEIAVCRATPLSHSFCKHVVMTGAVLSIEDARSHPLVFDNPTIEEMGVVGYLGFPLTTSDGHTLGSLCALTMSPRVWTPQDEATLRDLAQMVISDLELRAELSHREDSAEATDPSVLAEGLPTRGVDILDHMLEGAVALDRHWRITLANRAAARLTRVSRSIAVGQDLWTLLPMLIGTPIEQLLREAAASRRPLEAEAFLPAQARWFEIRAVPARHGLAVYFADTTERRRAIESLALREDQLRQAQKMEAIGTLAGGVAHDFNNLLTVMRANCELLMDDLTPTSPTYDELSDIRAAVARAASLTQQLLAFGRKQSIQPRHVDIATTVESLTPMLRRLIPAGIHIDTRHEPNLPTVFIDPGQVEQVAINLIVNARDAMPNGGTIGVECVSLRLTEPLTTASVTVPEGRWLELTVRDSGVGIPTEFLSRIFDPFFTTKDVGKGTGLGLSTVFGIVHKAGGMITVDSRVGSGTRVRVFFPASSEEQDAAPSLSRATGAETRTLLLV</sequence>
<dbReference type="Pfam" id="PF08448">
    <property type="entry name" value="PAS_4"/>
    <property type="match status" value="1"/>
</dbReference>
<dbReference type="PRINTS" id="PR00344">
    <property type="entry name" value="BCTRLSENSOR"/>
</dbReference>
<dbReference type="InterPro" id="IPR004358">
    <property type="entry name" value="Sig_transdc_His_kin-like_C"/>
</dbReference>
<dbReference type="InterPro" id="IPR036890">
    <property type="entry name" value="HATPase_C_sf"/>
</dbReference>
<dbReference type="InterPro" id="IPR036097">
    <property type="entry name" value="HisK_dim/P_sf"/>
</dbReference>
<feature type="domain" description="Histidine kinase" evidence="4">
    <location>
        <begin position="323"/>
        <end position="546"/>
    </location>
</feature>
<dbReference type="SUPFAM" id="SSF55781">
    <property type="entry name" value="GAF domain-like"/>
    <property type="match status" value="1"/>
</dbReference>
<organism evidence="5 6">
    <name type="scientific">Gemmatimonas groenlandica</name>
    <dbReference type="NCBI Taxonomy" id="2732249"/>
    <lineage>
        <taxon>Bacteria</taxon>
        <taxon>Pseudomonadati</taxon>
        <taxon>Gemmatimonadota</taxon>
        <taxon>Gemmatimonadia</taxon>
        <taxon>Gemmatimonadales</taxon>
        <taxon>Gemmatimonadaceae</taxon>
        <taxon>Gemmatimonas</taxon>
    </lineage>
</organism>
<proteinExistence type="predicted"/>
<gene>
    <name evidence="5" type="ORF">HKW67_03440</name>
</gene>
<evidence type="ECO:0000256" key="2">
    <source>
        <dbReference type="ARBA" id="ARBA00012438"/>
    </source>
</evidence>
<dbReference type="InterPro" id="IPR029016">
    <property type="entry name" value="GAF-like_dom_sf"/>
</dbReference>
<dbReference type="Gene3D" id="3.30.450.20">
    <property type="entry name" value="PAS domain"/>
    <property type="match status" value="1"/>
</dbReference>
<dbReference type="SMART" id="SM00091">
    <property type="entry name" value="PAS"/>
    <property type="match status" value="1"/>
</dbReference>
<dbReference type="Pfam" id="PF01590">
    <property type="entry name" value="GAF"/>
    <property type="match status" value="1"/>
</dbReference>
<dbReference type="InterPro" id="IPR000014">
    <property type="entry name" value="PAS"/>
</dbReference>
<dbReference type="InterPro" id="IPR003594">
    <property type="entry name" value="HATPase_dom"/>
</dbReference>
<dbReference type="Proteomes" id="UP000500938">
    <property type="component" value="Chromosome"/>
</dbReference>
<dbReference type="PANTHER" id="PTHR43065:SF42">
    <property type="entry name" value="TWO-COMPONENT SENSOR PPRA"/>
    <property type="match status" value="1"/>
</dbReference>
<dbReference type="Pfam" id="PF00512">
    <property type="entry name" value="HisKA"/>
    <property type="match status" value="1"/>
</dbReference>
<protein>
    <recommendedName>
        <fullName evidence="2">histidine kinase</fullName>
        <ecNumber evidence="2">2.7.13.3</ecNumber>
    </recommendedName>
</protein>
<dbReference type="PANTHER" id="PTHR43065">
    <property type="entry name" value="SENSOR HISTIDINE KINASE"/>
    <property type="match status" value="1"/>
</dbReference>
<comment type="catalytic activity">
    <reaction evidence="1">
        <text>ATP + protein L-histidine = ADP + protein N-phospho-L-histidine.</text>
        <dbReference type="EC" id="2.7.13.3"/>
    </reaction>
</comment>
<dbReference type="AlphaFoldDB" id="A0A6M4IMJ5"/>
<dbReference type="GO" id="GO:0000155">
    <property type="term" value="F:phosphorelay sensor kinase activity"/>
    <property type="evidence" value="ECO:0007669"/>
    <property type="project" value="InterPro"/>
</dbReference>
<dbReference type="InterPro" id="IPR013656">
    <property type="entry name" value="PAS_4"/>
</dbReference>
<keyword evidence="3" id="KW-0597">Phosphoprotein</keyword>
<dbReference type="Gene3D" id="1.10.287.130">
    <property type="match status" value="1"/>
</dbReference>
<dbReference type="SMART" id="SM00065">
    <property type="entry name" value="GAF"/>
    <property type="match status" value="1"/>
</dbReference>
<dbReference type="Gene3D" id="3.30.565.10">
    <property type="entry name" value="Histidine kinase-like ATPase, C-terminal domain"/>
    <property type="match status" value="1"/>
</dbReference>
<evidence type="ECO:0000259" key="4">
    <source>
        <dbReference type="PROSITE" id="PS50109"/>
    </source>
</evidence>
<dbReference type="SUPFAM" id="SSF55785">
    <property type="entry name" value="PYP-like sensor domain (PAS domain)"/>
    <property type="match status" value="1"/>
</dbReference>
<dbReference type="Pfam" id="PF02518">
    <property type="entry name" value="HATPase_c"/>
    <property type="match status" value="1"/>
</dbReference>
<dbReference type="SMART" id="SM00388">
    <property type="entry name" value="HisKA"/>
    <property type="match status" value="1"/>
</dbReference>
<dbReference type="InterPro" id="IPR003661">
    <property type="entry name" value="HisK_dim/P_dom"/>
</dbReference>
<dbReference type="RefSeq" id="WP_171224064.1">
    <property type="nucleotide sequence ID" value="NZ_CP053085.1"/>
</dbReference>
<dbReference type="EMBL" id="CP053085">
    <property type="protein sequence ID" value="QJR34636.1"/>
    <property type="molecule type" value="Genomic_DNA"/>
</dbReference>
<dbReference type="InterPro" id="IPR005467">
    <property type="entry name" value="His_kinase_dom"/>
</dbReference>
<accession>A0A6M4IMJ5</accession>
<evidence type="ECO:0000256" key="1">
    <source>
        <dbReference type="ARBA" id="ARBA00000085"/>
    </source>
</evidence>
<reference evidence="5 6" key="1">
    <citation type="submission" date="2020-05" db="EMBL/GenBank/DDBJ databases">
        <title>Complete genome sequence of Gemmatimonas greenlandica TET16.</title>
        <authorList>
            <person name="Zeng Y."/>
        </authorList>
    </citation>
    <scope>NUCLEOTIDE SEQUENCE [LARGE SCALE GENOMIC DNA]</scope>
    <source>
        <strain evidence="5 6">TET16</strain>
    </source>
</reference>
<dbReference type="InterPro" id="IPR003018">
    <property type="entry name" value="GAF"/>
</dbReference>